<dbReference type="Proteomes" id="UP000271380">
    <property type="component" value="Chromosome"/>
</dbReference>
<proteinExistence type="predicted"/>
<name>A0A0F6R1W1_9CORY</name>
<dbReference type="EMBL" id="LR134377">
    <property type="protein sequence ID" value="VEH08549.1"/>
    <property type="molecule type" value="Genomic_DNA"/>
</dbReference>
<feature type="transmembrane region" description="Helical" evidence="12">
    <location>
        <begin position="136"/>
        <end position="156"/>
    </location>
</feature>
<dbReference type="EMBL" id="CP011312">
    <property type="protein sequence ID" value="AKE41273.1"/>
    <property type="molecule type" value="Genomic_DNA"/>
</dbReference>
<keyword evidence="3 12" id="KW-0812">Transmembrane</keyword>
<keyword evidence="8" id="KW-0350">Heme biosynthesis</keyword>
<keyword evidence="10" id="KW-1015">Disulfide bond</keyword>
<dbReference type="GO" id="GO:0016491">
    <property type="term" value="F:oxidoreductase activity"/>
    <property type="evidence" value="ECO:0007669"/>
    <property type="project" value="UniProtKB-KW"/>
</dbReference>
<dbReference type="GO" id="GO:0046872">
    <property type="term" value="F:metal ion binding"/>
    <property type="evidence" value="ECO:0007669"/>
    <property type="project" value="UniProtKB-KW"/>
</dbReference>
<dbReference type="RefSeq" id="WP_046439471.1">
    <property type="nucleotide sequence ID" value="NZ_CP011312.1"/>
</dbReference>
<evidence type="ECO:0000256" key="9">
    <source>
        <dbReference type="ARBA" id="ARBA00023136"/>
    </source>
</evidence>
<dbReference type="KEGG" id="cku:UL82_05490"/>
<keyword evidence="6 13" id="KW-0560">Oxidoreductase</keyword>
<evidence type="ECO:0000256" key="11">
    <source>
        <dbReference type="ARBA" id="ARBA00023444"/>
    </source>
</evidence>
<evidence type="ECO:0000256" key="6">
    <source>
        <dbReference type="ARBA" id="ARBA00023002"/>
    </source>
</evidence>
<keyword evidence="4" id="KW-0479">Metal-binding</keyword>
<comment type="pathway">
    <text evidence="11">Porphyrin-containing compound metabolism.</text>
</comment>
<dbReference type="InterPro" id="IPR003780">
    <property type="entry name" value="COX15/CtaA_fam"/>
</dbReference>
<evidence type="ECO:0000256" key="7">
    <source>
        <dbReference type="ARBA" id="ARBA00023004"/>
    </source>
</evidence>
<keyword evidence="15" id="KW-1185">Reference proteome</keyword>
<gene>
    <name evidence="13" type="primary">ctaA</name>
    <name evidence="14" type="ORF">NCTC949_01664</name>
    <name evidence="13" type="ORF">UL82_05490</name>
</gene>
<dbReference type="Pfam" id="PF02628">
    <property type="entry name" value="COX15-CtaA"/>
    <property type="match status" value="1"/>
</dbReference>
<evidence type="ECO:0000313" key="16">
    <source>
        <dbReference type="Proteomes" id="UP000271380"/>
    </source>
</evidence>
<keyword evidence="7" id="KW-0408">Iron</keyword>
<organism evidence="13 15">
    <name type="scientific">Corynebacterium kutscheri</name>
    <dbReference type="NCBI Taxonomy" id="35755"/>
    <lineage>
        <taxon>Bacteria</taxon>
        <taxon>Bacillati</taxon>
        <taxon>Actinomycetota</taxon>
        <taxon>Actinomycetes</taxon>
        <taxon>Mycobacteriales</taxon>
        <taxon>Corynebacteriaceae</taxon>
        <taxon>Corynebacterium</taxon>
    </lineage>
</organism>
<evidence type="ECO:0000256" key="4">
    <source>
        <dbReference type="ARBA" id="ARBA00022723"/>
    </source>
</evidence>
<dbReference type="AlphaFoldDB" id="A0A0F6R1W1"/>
<reference evidence="13 15" key="1">
    <citation type="journal article" date="2015" name="Genome Announc.">
        <title>Complete Genome Sequence of Corynebacterium kutscheri DSM 20755, a Corynebacterial Type Strain with Remarkably Low G+C Content of Chromosomal DNA.</title>
        <authorList>
            <person name="Ruckert C."/>
            <person name="Albersmeier A."/>
            <person name="Winkler A."/>
            <person name="Tauch A."/>
        </authorList>
    </citation>
    <scope>NUCLEOTIDE SEQUENCE [LARGE SCALE GENOMIC DNA]</scope>
    <source>
        <strain evidence="13 15">DSM 20755</strain>
    </source>
</reference>
<evidence type="ECO:0000313" key="14">
    <source>
        <dbReference type="EMBL" id="VEH08549.1"/>
    </source>
</evidence>
<evidence type="ECO:0000313" key="15">
    <source>
        <dbReference type="Proteomes" id="UP000033457"/>
    </source>
</evidence>
<comment type="subcellular location">
    <subcellularLocation>
        <location evidence="1">Membrane</location>
        <topology evidence="1">Multi-pass membrane protein</topology>
    </subcellularLocation>
</comment>
<sequence>MTTAENKQKNRTWIPTIKLQRRLALLLLIAQGSITVTGSIVRVTGSGLGCDTWPNCHQGSLVPVAGAAPWIHQAIEFGNRLLTFVLVALAIAVFVAVGKACRRKEIINHALLQCLGIVVQAVIGGISVWLDLQWWAVALHFLPSMLLVWLAGILYARITEPDDGSIEEFFSGGLRGLAALTAILLSAVLVTGTMVTGAGVHSGDSGVGMQGRLEVDIDWMAHVHAWTMYCYLAFTALLVLGLALQQAPKKSQRIGWGLILMILLQAIIGVAQYRLGVPRWSVPIHIGMSSVVVAFCSLLWASGKQRQGGTASLTGSPTGDAEYQH</sequence>
<dbReference type="EC" id="1.3.-.-" evidence="13"/>
<dbReference type="Proteomes" id="UP000033457">
    <property type="component" value="Chromosome"/>
</dbReference>
<evidence type="ECO:0000256" key="12">
    <source>
        <dbReference type="SAM" id="Phobius"/>
    </source>
</evidence>
<dbReference type="GO" id="GO:0016020">
    <property type="term" value="C:membrane"/>
    <property type="evidence" value="ECO:0007669"/>
    <property type="project" value="UniProtKB-SubCell"/>
</dbReference>
<dbReference type="GO" id="GO:0006784">
    <property type="term" value="P:heme A biosynthetic process"/>
    <property type="evidence" value="ECO:0007669"/>
    <property type="project" value="InterPro"/>
</dbReference>
<evidence type="ECO:0000256" key="5">
    <source>
        <dbReference type="ARBA" id="ARBA00022989"/>
    </source>
</evidence>
<feature type="transmembrane region" description="Helical" evidence="12">
    <location>
        <begin position="81"/>
        <end position="98"/>
    </location>
</feature>
<evidence type="ECO:0000256" key="10">
    <source>
        <dbReference type="ARBA" id="ARBA00023157"/>
    </source>
</evidence>
<evidence type="ECO:0000256" key="2">
    <source>
        <dbReference type="ARBA" id="ARBA00022475"/>
    </source>
</evidence>
<dbReference type="STRING" id="35755.UL82_05490"/>
<protein>
    <submittedName>
        <fullName evidence="14">Cytochrome aa3 controlling protein</fullName>
    </submittedName>
    <submittedName>
        <fullName evidence="13">Uncharacterized protein required for cytochrome oxidase assembly</fullName>
        <ecNumber evidence="13">1.3.-.-</ecNumber>
    </submittedName>
</protein>
<dbReference type="InterPro" id="IPR050450">
    <property type="entry name" value="COX15/CtaA_HemeA_synthase"/>
</dbReference>
<keyword evidence="9 12" id="KW-0472">Membrane</keyword>
<reference evidence="14 16" key="2">
    <citation type="submission" date="2018-12" db="EMBL/GenBank/DDBJ databases">
        <authorList>
            <consortium name="Pathogen Informatics"/>
        </authorList>
    </citation>
    <scope>NUCLEOTIDE SEQUENCE [LARGE SCALE GENOMIC DNA]</scope>
    <source>
        <strain evidence="14 16">NCTC949</strain>
    </source>
</reference>
<feature type="transmembrane region" description="Helical" evidence="12">
    <location>
        <begin position="282"/>
        <end position="301"/>
    </location>
</feature>
<keyword evidence="5 12" id="KW-1133">Transmembrane helix</keyword>
<dbReference type="PANTHER" id="PTHR35457:SF1">
    <property type="entry name" value="HEME A SYNTHASE"/>
    <property type="match status" value="1"/>
</dbReference>
<keyword evidence="2" id="KW-1003">Cell membrane</keyword>
<feature type="transmembrane region" description="Helical" evidence="12">
    <location>
        <begin position="177"/>
        <end position="199"/>
    </location>
</feature>
<feature type="transmembrane region" description="Helical" evidence="12">
    <location>
        <begin position="219"/>
        <end position="244"/>
    </location>
</feature>
<dbReference type="HOGENOM" id="CLU_060266_1_0_11"/>
<evidence type="ECO:0000313" key="13">
    <source>
        <dbReference type="EMBL" id="AKE41273.1"/>
    </source>
</evidence>
<feature type="transmembrane region" description="Helical" evidence="12">
    <location>
        <begin position="110"/>
        <end position="130"/>
    </location>
</feature>
<evidence type="ECO:0000256" key="3">
    <source>
        <dbReference type="ARBA" id="ARBA00022692"/>
    </source>
</evidence>
<dbReference type="OrthoDB" id="5241540at2"/>
<evidence type="ECO:0000256" key="1">
    <source>
        <dbReference type="ARBA" id="ARBA00004141"/>
    </source>
</evidence>
<evidence type="ECO:0000256" key="8">
    <source>
        <dbReference type="ARBA" id="ARBA00023133"/>
    </source>
</evidence>
<feature type="transmembrane region" description="Helical" evidence="12">
    <location>
        <begin position="256"/>
        <end position="276"/>
    </location>
</feature>
<accession>A0A0F6R1W1</accession>
<dbReference type="PANTHER" id="PTHR35457">
    <property type="entry name" value="HEME A SYNTHASE"/>
    <property type="match status" value="1"/>
</dbReference>